<accession>A0A0V0WK67</accession>
<name>A0A0V0WK67_TRIPS</name>
<reference evidence="2 3" key="1">
    <citation type="submission" date="2015-01" db="EMBL/GenBank/DDBJ databases">
        <title>Evolution of Trichinella species and genotypes.</title>
        <authorList>
            <person name="Korhonen P.K."/>
            <person name="Edoardo P."/>
            <person name="Giuseppe L.R."/>
            <person name="Gasser R.B."/>
        </authorList>
    </citation>
    <scope>NUCLEOTIDE SEQUENCE [LARGE SCALE GENOMIC DNA]</scope>
    <source>
        <strain evidence="2">ISS141</strain>
    </source>
</reference>
<dbReference type="InterPro" id="IPR001507">
    <property type="entry name" value="ZP_dom"/>
</dbReference>
<dbReference type="STRING" id="6337.A0A0V0WK67"/>
<evidence type="ECO:0000313" key="2">
    <source>
        <dbReference type="EMBL" id="KRX76073.1"/>
    </source>
</evidence>
<dbReference type="EMBL" id="JYDU01000960">
    <property type="protein sequence ID" value="KRX76073.1"/>
    <property type="molecule type" value="Genomic_DNA"/>
</dbReference>
<dbReference type="PROSITE" id="PS51034">
    <property type="entry name" value="ZP_2"/>
    <property type="match status" value="1"/>
</dbReference>
<dbReference type="Proteomes" id="UP000054815">
    <property type="component" value="Unassembled WGS sequence"/>
</dbReference>
<gene>
    <name evidence="2" type="ORF">T4E_5865</name>
</gene>
<dbReference type="AlphaFoldDB" id="A0A0V0WK67"/>
<comment type="caution">
    <text evidence="2">The sequence shown here is derived from an EMBL/GenBank/DDBJ whole genome shotgun (WGS) entry which is preliminary data.</text>
</comment>
<feature type="domain" description="ZP" evidence="1">
    <location>
        <begin position="1"/>
        <end position="36"/>
    </location>
</feature>
<protein>
    <recommendedName>
        <fullName evidence="1">ZP domain-containing protein</fullName>
    </recommendedName>
</protein>
<evidence type="ECO:0000313" key="3">
    <source>
        <dbReference type="Proteomes" id="UP000054815"/>
    </source>
</evidence>
<organism evidence="2 3">
    <name type="scientific">Trichinella pseudospiralis</name>
    <name type="common">Parasitic roundworm</name>
    <dbReference type="NCBI Taxonomy" id="6337"/>
    <lineage>
        <taxon>Eukaryota</taxon>
        <taxon>Metazoa</taxon>
        <taxon>Ecdysozoa</taxon>
        <taxon>Nematoda</taxon>
        <taxon>Enoplea</taxon>
        <taxon>Dorylaimia</taxon>
        <taxon>Trichinellida</taxon>
        <taxon>Trichinellidae</taxon>
        <taxon>Trichinella</taxon>
    </lineage>
</organism>
<sequence>MKAWAFPTSNQISIYCNLQFCGTNCTYSCQDGEAEKTTVCCLHLFSTLISDFQLQTCN</sequence>
<evidence type="ECO:0000259" key="1">
    <source>
        <dbReference type="PROSITE" id="PS51034"/>
    </source>
</evidence>
<proteinExistence type="predicted"/>